<dbReference type="InterPro" id="IPR001315">
    <property type="entry name" value="CARD"/>
</dbReference>
<dbReference type="PROSITE" id="PS50209">
    <property type="entry name" value="CARD"/>
    <property type="match status" value="1"/>
</dbReference>
<accession>A0AAN9APM0</accession>
<feature type="region of interest" description="Disordered" evidence="1">
    <location>
        <begin position="371"/>
        <end position="397"/>
    </location>
</feature>
<feature type="transmembrane region" description="Helical" evidence="2">
    <location>
        <begin position="421"/>
        <end position="445"/>
    </location>
</feature>
<keyword evidence="2" id="KW-1133">Transmembrane helix</keyword>
<comment type="caution">
    <text evidence="4">The sequence shown here is derived from an EMBL/GenBank/DDBJ whole genome shotgun (WGS) entry which is preliminary data.</text>
</comment>
<dbReference type="EMBL" id="JBAMIC010000024">
    <property type="protein sequence ID" value="KAK7090787.1"/>
    <property type="molecule type" value="Genomic_DNA"/>
</dbReference>
<feature type="domain" description="CARD" evidence="3">
    <location>
        <begin position="33"/>
        <end position="92"/>
    </location>
</feature>
<proteinExistence type="predicted"/>
<evidence type="ECO:0000256" key="1">
    <source>
        <dbReference type="SAM" id="MobiDB-lite"/>
    </source>
</evidence>
<reference evidence="4 5" key="1">
    <citation type="submission" date="2024-02" db="EMBL/GenBank/DDBJ databases">
        <title>Chromosome-scale genome assembly of the rough periwinkle Littorina saxatilis.</title>
        <authorList>
            <person name="De Jode A."/>
            <person name="Faria R."/>
            <person name="Formenti G."/>
            <person name="Sims Y."/>
            <person name="Smith T.P."/>
            <person name="Tracey A."/>
            <person name="Wood J.M.D."/>
            <person name="Zagrodzka Z.B."/>
            <person name="Johannesson K."/>
            <person name="Butlin R.K."/>
            <person name="Leder E.H."/>
        </authorList>
    </citation>
    <scope>NUCLEOTIDE SEQUENCE [LARGE SCALE GENOMIC DNA]</scope>
    <source>
        <strain evidence="4">Snail1</strain>
        <tissue evidence="4">Muscle</tissue>
    </source>
</reference>
<evidence type="ECO:0000313" key="4">
    <source>
        <dbReference type="EMBL" id="KAK7090787.1"/>
    </source>
</evidence>
<gene>
    <name evidence="4" type="ORF">V1264_010541</name>
</gene>
<evidence type="ECO:0000259" key="3">
    <source>
        <dbReference type="PROSITE" id="PS50209"/>
    </source>
</evidence>
<name>A0AAN9APM0_9CAEN</name>
<sequence length="499" mass="55728">MTTVAIPVTVQPTASRTDSDDCTTTTLRLKIASRRDLREFLRAIQPEFLRVVDPRQSGLLDILYAADLLTETDNESMSGKDVNIRKDQARKLWFVLNKLAVDDFLAEVGPVLLKMFPHIIPESYLTQEVDGAHDRRDVHKDCLRHDIMSRIRAPTMADMLYCHDCLNFEDYEDIASEEYDDGIVWGKMFDSITGHSDDMTKQIVEALQALLERYKVQVSCSLTELVSRGVPCMCGRANFVLPASPAFKLRKVGSWVKKSPFQQTPRSSGSSVTRVDLRSYSGGTSFRDNDSRSLSSDGTVVPDYITRFPVRSQYIAAKLDTLSEADAESKSCLKHTDDTVSVTLEESEIPPKSAALGSAPVLMSVVTMTDRDPGQGLSKAERDGQPSEGSNRSFCSGLECSDQKPSTALSDTKNNSFIVRFWLKILCTFVVLFLLGLIVLLAVVLPMPPGFPLSTILESLHISINILWKDLKLLHTHAQETDMAMNEIVRVLNRLIRKR</sequence>
<dbReference type="Proteomes" id="UP001374579">
    <property type="component" value="Unassembled WGS sequence"/>
</dbReference>
<keyword evidence="2" id="KW-0812">Transmembrane</keyword>
<keyword evidence="5" id="KW-1185">Reference proteome</keyword>
<evidence type="ECO:0000313" key="5">
    <source>
        <dbReference type="Proteomes" id="UP001374579"/>
    </source>
</evidence>
<protein>
    <recommendedName>
        <fullName evidence="3">CARD domain-containing protein</fullName>
    </recommendedName>
</protein>
<dbReference type="GO" id="GO:0042981">
    <property type="term" value="P:regulation of apoptotic process"/>
    <property type="evidence" value="ECO:0007669"/>
    <property type="project" value="InterPro"/>
</dbReference>
<keyword evidence="2" id="KW-0472">Membrane</keyword>
<feature type="compositionally biased region" description="Basic and acidic residues" evidence="1">
    <location>
        <begin position="371"/>
        <end position="385"/>
    </location>
</feature>
<organism evidence="4 5">
    <name type="scientific">Littorina saxatilis</name>
    <dbReference type="NCBI Taxonomy" id="31220"/>
    <lineage>
        <taxon>Eukaryota</taxon>
        <taxon>Metazoa</taxon>
        <taxon>Spiralia</taxon>
        <taxon>Lophotrochozoa</taxon>
        <taxon>Mollusca</taxon>
        <taxon>Gastropoda</taxon>
        <taxon>Caenogastropoda</taxon>
        <taxon>Littorinimorpha</taxon>
        <taxon>Littorinoidea</taxon>
        <taxon>Littorinidae</taxon>
        <taxon>Littorina</taxon>
    </lineage>
</organism>
<evidence type="ECO:0000256" key="2">
    <source>
        <dbReference type="SAM" id="Phobius"/>
    </source>
</evidence>
<dbReference type="AlphaFoldDB" id="A0AAN9APM0"/>